<reference evidence="1" key="1">
    <citation type="submission" date="2014-11" db="EMBL/GenBank/DDBJ databases">
        <authorList>
            <person name="Amaro Gonzalez C."/>
        </authorList>
    </citation>
    <scope>NUCLEOTIDE SEQUENCE</scope>
</reference>
<name>A0A0E9RH18_ANGAN</name>
<accession>A0A0E9RH18</accession>
<reference evidence="1" key="2">
    <citation type="journal article" date="2015" name="Fish Shellfish Immunol.">
        <title>Early steps in the European eel (Anguilla anguilla)-Vibrio vulnificus interaction in the gills: Role of the RtxA13 toxin.</title>
        <authorList>
            <person name="Callol A."/>
            <person name="Pajuelo D."/>
            <person name="Ebbesson L."/>
            <person name="Teles M."/>
            <person name="MacKenzie S."/>
            <person name="Amaro C."/>
        </authorList>
    </citation>
    <scope>NUCLEOTIDE SEQUENCE</scope>
</reference>
<organism evidence="1">
    <name type="scientific">Anguilla anguilla</name>
    <name type="common">European freshwater eel</name>
    <name type="synonym">Muraena anguilla</name>
    <dbReference type="NCBI Taxonomy" id="7936"/>
    <lineage>
        <taxon>Eukaryota</taxon>
        <taxon>Metazoa</taxon>
        <taxon>Chordata</taxon>
        <taxon>Craniata</taxon>
        <taxon>Vertebrata</taxon>
        <taxon>Euteleostomi</taxon>
        <taxon>Actinopterygii</taxon>
        <taxon>Neopterygii</taxon>
        <taxon>Teleostei</taxon>
        <taxon>Anguilliformes</taxon>
        <taxon>Anguillidae</taxon>
        <taxon>Anguilla</taxon>
    </lineage>
</organism>
<protein>
    <submittedName>
        <fullName evidence="1">Uncharacterized protein</fullName>
    </submittedName>
</protein>
<proteinExistence type="predicted"/>
<sequence length="20" mass="2386">MSQKGFKIYFGAFEKSEFIQ</sequence>
<dbReference type="AlphaFoldDB" id="A0A0E9RH18"/>
<evidence type="ECO:0000313" key="1">
    <source>
        <dbReference type="EMBL" id="JAH28441.1"/>
    </source>
</evidence>
<dbReference type="EMBL" id="GBXM01080136">
    <property type="protein sequence ID" value="JAH28441.1"/>
    <property type="molecule type" value="Transcribed_RNA"/>
</dbReference>